<dbReference type="SUPFAM" id="SSF48403">
    <property type="entry name" value="Ankyrin repeat"/>
    <property type="match status" value="1"/>
</dbReference>
<feature type="region of interest" description="Disordered" evidence="4">
    <location>
        <begin position="1"/>
        <end position="22"/>
    </location>
</feature>
<keyword evidence="5" id="KW-0472">Membrane</keyword>
<evidence type="ECO:0000313" key="6">
    <source>
        <dbReference type="EMBL" id="CAB0030041.1"/>
    </source>
</evidence>
<dbReference type="Pfam" id="PF12796">
    <property type="entry name" value="Ank_2"/>
    <property type="match status" value="1"/>
</dbReference>
<keyword evidence="5" id="KW-0812">Transmembrane</keyword>
<keyword evidence="5" id="KW-1133">Transmembrane helix</keyword>
<feature type="repeat" description="ANK" evidence="3">
    <location>
        <begin position="101"/>
        <end position="133"/>
    </location>
</feature>
<dbReference type="PANTHER" id="PTHR24198:SF165">
    <property type="entry name" value="ANKYRIN REPEAT-CONTAINING PROTEIN-RELATED"/>
    <property type="match status" value="1"/>
</dbReference>
<keyword evidence="2 3" id="KW-0040">ANK repeat</keyword>
<dbReference type="OrthoDB" id="6593077at2759"/>
<evidence type="ECO:0000256" key="3">
    <source>
        <dbReference type="PROSITE-ProRule" id="PRU00023"/>
    </source>
</evidence>
<sequence>MCITMSQVGSSNTDEEHPSSQLDAVDKSGCTALHRAVSLNHDKVAELLLRKGANPNLADEDGQTPLHLICKRSHDDDFAKKFFEITDGNNQPVDIDAVENSGLTPLHWAMYNKHKNLAKLLLKRGANPYLVDEDGQTALHILCMHWDDDELAANLLLGTGAASNPDDESILWQGSNKVLTAVYHCSSKFSSWFEEYETKVLQILCYVLMLIIIYLLSLVINNKKNSIKI</sequence>
<proteinExistence type="predicted"/>
<evidence type="ECO:0000256" key="4">
    <source>
        <dbReference type="SAM" id="MobiDB-lite"/>
    </source>
</evidence>
<keyword evidence="7" id="KW-1185">Reference proteome</keyword>
<feature type="repeat" description="ANK" evidence="3">
    <location>
        <begin position="134"/>
        <end position="168"/>
    </location>
</feature>
<evidence type="ECO:0000256" key="5">
    <source>
        <dbReference type="SAM" id="Phobius"/>
    </source>
</evidence>
<dbReference type="PROSITE" id="PS50088">
    <property type="entry name" value="ANK_REPEAT"/>
    <property type="match status" value="3"/>
</dbReference>
<dbReference type="EMBL" id="CADCXV010000413">
    <property type="protein sequence ID" value="CAB0030041.1"/>
    <property type="molecule type" value="Genomic_DNA"/>
</dbReference>
<feature type="transmembrane region" description="Helical" evidence="5">
    <location>
        <begin position="200"/>
        <end position="220"/>
    </location>
</feature>
<gene>
    <name evidence="6" type="ORF">TBRA_LOCUS2057</name>
</gene>
<organism evidence="6 7">
    <name type="scientific">Trichogramma brassicae</name>
    <dbReference type="NCBI Taxonomy" id="86971"/>
    <lineage>
        <taxon>Eukaryota</taxon>
        <taxon>Metazoa</taxon>
        <taxon>Ecdysozoa</taxon>
        <taxon>Arthropoda</taxon>
        <taxon>Hexapoda</taxon>
        <taxon>Insecta</taxon>
        <taxon>Pterygota</taxon>
        <taxon>Neoptera</taxon>
        <taxon>Endopterygota</taxon>
        <taxon>Hymenoptera</taxon>
        <taxon>Apocrita</taxon>
        <taxon>Proctotrupomorpha</taxon>
        <taxon>Chalcidoidea</taxon>
        <taxon>Trichogrammatidae</taxon>
        <taxon>Trichogramma</taxon>
    </lineage>
</organism>
<dbReference type="Proteomes" id="UP000479190">
    <property type="component" value="Unassembled WGS sequence"/>
</dbReference>
<dbReference type="PROSITE" id="PS50297">
    <property type="entry name" value="ANK_REP_REGION"/>
    <property type="match status" value="2"/>
</dbReference>
<name>A0A6H5I2I9_9HYME</name>
<protein>
    <submittedName>
        <fullName evidence="6">Uncharacterized protein</fullName>
    </submittedName>
</protein>
<dbReference type="PANTHER" id="PTHR24198">
    <property type="entry name" value="ANKYRIN REPEAT AND PROTEIN KINASE DOMAIN-CONTAINING PROTEIN"/>
    <property type="match status" value="1"/>
</dbReference>
<evidence type="ECO:0000256" key="1">
    <source>
        <dbReference type="ARBA" id="ARBA00022737"/>
    </source>
</evidence>
<dbReference type="InterPro" id="IPR036770">
    <property type="entry name" value="Ankyrin_rpt-contain_sf"/>
</dbReference>
<reference evidence="6 7" key="1">
    <citation type="submission" date="2020-02" db="EMBL/GenBank/DDBJ databases">
        <authorList>
            <person name="Ferguson B K."/>
        </authorList>
    </citation>
    <scope>NUCLEOTIDE SEQUENCE [LARGE SCALE GENOMIC DNA]</scope>
</reference>
<feature type="compositionally biased region" description="Polar residues" evidence="4">
    <location>
        <begin position="1"/>
        <end position="12"/>
    </location>
</feature>
<keyword evidence="1" id="KW-0677">Repeat</keyword>
<feature type="repeat" description="ANK" evidence="3">
    <location>
        <begin position="28"/>
        <end position="60"/>
    </location>
</feature>
<dbReference type="Gene3D" id="1.25.40.20">
    <property type="entry name" value="Ankyrin repeat-containing domain"/>
    <property type="match status" value="2"/>
</dbReference>
<evidence type="ECO:0000313" key="7">
    <source>
        <dbReference type="Proteomes" id="UP000479190"/>
    </source>
</evidence>
<dbReference type="InterPro" id="IPR002110">
    <property type="entry name" value="Ankyrin_rpt"/>
</dbReference>
<accession>A0A6H5I2I9</accession>
<evidence type="ECO:0000256" key="2">
    <source>
        <dbReference type="ARBA" id="ARBA00023043"/>
    </source>
</evidence>
<dbReference type="SMART" id="SM00248">
    <property type="entry name" value="ANK"/>
    <property type="match status" value="4"/>
</dbReference>
<dbReference type="AlphaFoldDB" id="A0A6H5I2I9"/>